<organism evidence="1">
    <name type="scientific">Sesamum calycinum</name>
    <dbReference type="NCBI Taxonomy" id="2727403"/>
    <lineage>
        <taxon>Eukaryota</taxon>
        <taxon>Viridiplantae</taxon>
        <taxon>Streptophyta</taxon>
        <taxon>Embryophyta</taxon>
        <taxon>Tracheophyta</taxon>
        <taxon>Spermatophyta</taxon>
        <taxon>Magnoliopsida</taxon>
        <taxon>eudicotyledons</taxon>
        <taxon>Gunneridae</taxon>
        <taxon>Pentapetalae</taxon>
        <taxon>asterids</taxon>
        <taxon>lamiids</taxon>
        <taxon>Lamiales</taxon>
        <taxon>Pedaliaceae</taxon>
        <taxon>Sesamum</taxon>
    </lineage>
</organism>
<protein>
    <recommendedName>
        <fullName evidence="2">Reverse transcriptase</fullName>
    </recommendedName>
</protein>
<reference evidence="1" key="1">
    <citation type="submission" date="2020-06" db="EMBL/GenBank/DDBJ databases">
        <authorList>
            <person name="Li T."/>
            <person name="Hu X."/>
            <person name="Zhang T."/>
            <person name="Song X."/>
            <person name="Zhang H."/>
            <person name="Dai N."/>
            <person name="Sheng W."/>
            <person name="Hou X."/>
            <person name="Wei L."/>
        </authorList>
    </citation>
    <scope>NUCLEOTIDE SEQUENCE</scope>
    <source>
        <strain evidence="1">KEN8</strain>
        <tissue evidence="1">Leaf</tissue>
    </source>
</reference>
<reference evidence="1" key="2">
    <citation type="journal article" date="2024" name="Plant">
        <title>Genomic evolution and insights into agronomic trait innovations of Sesamum species.</title>
        <authorList>
            <person name="Miao H."/>
            <person name="Wang L."/>
            <person name="Qu L."/>
            <person name="Liu H."/>
            <person name="Sun Y."/>
            <person name="Le M."/>
            <person name="Wang Q."/>
            <person name="Wei S."/>
            <person name="Zheng Y."/>
            <person name="Lin W."/>
            <person name="Duan Y."/>
            <person name="Cao H."/>
            <person name="Xiong S."/>
            <person name="Wang X."/>
            <person name="Wei L."/>
            <person name="Li C."/>
            <person name="Ma Q."/>
            <person name="Ju M."/>
            <person name="Zhao R."/>
            <person name="Li G."/>
            <person name="Mu C."/>
            <person name="Tian Q."/>
            <person name="Mei H."/>
            <person name="Zhang T."/>
            <person name="Gao T."/>
            <person name="Zhang H."/>
        </authorList>
    </citation>
    <scope>NUCLEOTIDE SEQUENCE</scope>
    <source>
        <strain evidence="1">KEN8</strain>
    </source>
</reference>
<dbReference type="EMBL" id="JACGWM010000004">
    <property type="protein sequence ID" value="KAL0377109.1"/>
    <property type="molecule type" value="Genomic_DNA"/>
</dbReference>
<dbReference type="PANTHER" id="PTHR33116:SF86">
    <property type="entry name" value="REVERSE TRANSCRIPTASE DOMAIN-CONTAINING PROTEIN"/>
    <property type="match status" value="1"/>
</dbReference>
<proteinExistence type="predicted"/>
<evidence type="ECO:0008006" key="2">
    <source>
        <dbReference type="Google" id="ProtNLM"/>
    </source>
</evidence>
<comment type="caution">
    <text evidence="1">The sequence shown here is derived from an EMBL/GenBank/DDBJ whole genome shotgun (WGS) entry which is preliminary data.</text>
</comment>
<evidence type="ECO:0000313" key="1">
    <source>
        <dbReference type="EMBL" id="KAL0377109.1"/>
    </source>
</evidence>
<name>A0AAW2RAR0_9LAMI</name>
<gene>
    <name evidence="1" type="ORF">Scaly_0828500</name>
</gene>
<accession>A0AAW2RAR0</accession>
<dbReference type="PANTHER" id="PTHR33116">
    <property type="entry name" value="REVERSE TRANSCRIPTASE ZINC-BINDING DOMAIN-CONTAINING PROTEIN-RELATED-RELATED"/>
    <property type="match status" value="1"/>
</dbReference>
<dbReference type="AlphaFoldDB" id="A0AAW2RAR0"/>
<sequence>MTNATYEETYRCASGQEINISKSLVAFSKNTREDICEHIAVDLTIQRENKMELYLGHPSRVARSKRDLFTTIRDQIWPKISGWNDKFLSQAGKEMLIKSVIQAIPSYAMGCFRVPITFVERNTGHDIQLLLWRILCHLESLLSRVLRAWYFPLGHVFTATLGSRPSFTRRSVMATQDLFHVDVDGVWARVRISISSPTLGSLGRDHSVLLLQPLQSLIVFAFLT</sequence>